<dbReference type="Gramene" id="Pp3c23_13400V3.1">
    <property type="protein sequence ID" value="Pp3c23_13400V3.1"/>
    <property type="gene ID" value="Pp3c23_13400"/>
</dbReference>
<evidence type="ECO:0000256" key="7">
    <source>
        <dbReference type="ARBA" id="ARBA00024013"/>
    </source>
</evidence>
<evidence type="ECO:0000256" key="4">
    <source>
        <dbReference type="ARBA" id="ARBA00022692"/>
    </source>
</evidence>
<dbReference type="Pfam" id="PF01103">
    <property type="entry name" value="Omp85"/>
    <property type="match status" value="1"/>
</dbReference>
<dbReference type="GO" id="GO:0005741">
    <property type="term" value="C:mitochondrial outer membrane"/>
    <property type="evidence" value="ECO:0007669"/>
    <property type="project" value="UniProtKB-SubCell"/>
</dbReference>
<evidence type="ECO:0000313" key="10">
    <source>
        <dbReference type="EMBL" id="PNR29330.1"/>
    </source>
</evidence>
<dbReference type="EnsemblPlants" id="Pp3c23_13400V3.2">
    <property type="protein sequence ID" value="Pp3c23_13400V3.2"/>
    <property type="gene ID" value="Pp3c23_13400"/>
</dbReference>
<name>A0A2K1IJ70_PHYPA</name>
<comment type="similarity">
    <text evidence="2">Belongs to the SAM50/omp85 family.</text>
</comment>
<evidence type="ECO:0000256" key="6">
    <source>
        <dbReference type="ARBA" id="ARBA00023136"/>
    </source>
</evidence>
<comment type="subcellular location">
    <subcellularLocation>
        <location evidence="1">Mitochondrion outer membrane</location>
        <topology evidence="1">Multi-pass membrane protein</topology>
    </subcellularLocation>
    <subcellularLocation>
        <location evidence="7">Plastid</location>
        <location evidence="7">Chloroplast outer membrane</location>
    </subcellularLocation>
</comment>
<proteinExistence type="inferred from homology"/>
<evidence type="ECO:0000259" key="9">
    <source>
        <dbReference type="Pfam" id="PF01103"/>
    </source>
</evidence>
<keyword evidence="12" id="KW-1185">Reference proteome</keyword>
<dbReference type="Gene3D" id="2.40.160.50">
    <property type="entry name" value="membrane protein fhac: a member of the omp85/tpsb transporter family"/>
    <property type="match status" value="1"/>
</dbReference>
<keyword evidence="6" id="KW-0472">Membrane</keyword>
<gene>
    <name evidence="11" type="primary">LOC112276051</name>
    <name evidence="10" type="ORF">PHYPA_028022</name>
</gene>
<reference evidence="10 12" key="2">
    <citation type="journal article" date="2018" name="Plant J.">
        <title>The Physcomitrella patens chromosome-scale assembly reveals moss genome structure and evolution.</title>
        <authorList>
            <person name="Lang D."/>
            <person name="Ullrich K.K."/>
            <person name="Murat F."/>
            <person name="Fuchs J."/>
            <person name="Jenkins J."/>
            <person name="Haas F.B."/>
            <person name="Piednoel M."/>
            <person name="Gundlach H."/>
            <person name="Van Bel M."/>
            <person name="Meyberg R."/>
            <person name="Vives C."/>
            <person name="Morata J."/>
            <person name="Symeonidi A."/>
            <person name="Hiss M."/>
            <person name="Muchero W."/>
            <person name="Kamisugi Y."/>
            <person name="Saleh O."/>
            <person name="Blanc G."/>
            <person name="Decker E.L."/>
            <person name="van Gessel N."/>
            <person name="Grimwood J."/>
            <person name="Hayes R.D."/>
            <person name="Graham S.W."/>
            <person name="Gunter L.E."/>
            <person name="McDaniel S.F."/>
            <person name="Hoernstein S.N.W."/>
            <person name="Larsson A."/>
            <person name="Li F.W."/>
            <person name="Perroud P.F."/>
            <person name="Phillips J."/>
            <person name="Ranjan P."/>
            <person name="Rokshar D.S."/>
            <person name="Rothfels C.J."/>
            <person name="Schneider L."/>
            <person name="Shu S."/>
            <person name="Stevenson D.W."/>
            <person name="Thummler F."/>
            <person name="Tillich M."/>
            <person name="Villarreal Aguilar J.C."/>
            <person name="Widiez T."/>
            <person name="Wong G.K."/>
            <person name="Wymore A."/>
            <person name="Zhang Y."/>
            <person name="Zimmer A.D."/>
            <person name="Quatrano R.S."/>
            <person name="Mayer K.F.X."/>
            <person name="Goodstein D."/>
            <person name="Casacuberta J.M."/>
            <person name="Vandepoele K."/>
            <person name="Reski R."/>
            <person name="Cuming A.C."/>
            <person name="Tuskan G.A."/>
            <person name="Maumus F."/>
            <person name="Salse J."/>
            <person name="Schmutz J."/>
            <person name="Rensing S.A."/>
        </authorList>
    </citation>
    <scope>NUCLEOTIDE SEQUENCE [LARGE SCALE GENOMIC DNA]</scope>
    <source>
        <strain evidence="11 12">cv. Gransden 2004</strain>
    </source>
</reference>
<dbReference type="GO" id="GO:0009707">
    <property type="term" value="C:chloroplast outer membrane"/>
    <property type="evidence" value="ECO:0007669"/>
    <property type="project" value="UniProtKB-SubCell"/>
</dbReference>
<dbReference type="OrthoDB" id="1724197at2759"/>
<dbReference type="RefSeq" id="XP_024362780.1">
    <property type="nucleotide sequence ID" value="XM_024507012.2"/>
</dbReference>
<evidence type="ECO:0000256" key="2">
    <source>
        <dbReference type="ARBA" id="ARBA00010913"/>
    </source>
</evidence>
<keyword evidence="4" id="KW-0812">Transmembrane</keyword>
<dbReference type="FunFam" id="3.10.20.310:FF:000016">
    <property type="entry name" value="Outer membrane OMP85 family protein"/>
    <property type="match status" value="1"/>
</dbReference>
<dbReference type="KEGG" id="ppp:112276051"/>
<dbReference type="InterPro" id="IPR039910">
    <property type="entry name" value="D15-like"/>
</dbReference>
<dbReference type="GeneID" id="112276051"/>
<dbReference type="EMBL" id="ABEU02000023">
    <property type="protein sequence ID" value="PNR29330.1"/>
    <property type="molecule type" value="Genomic_DNA"/>
</dbReference>
<evidence type="ECO:0000256" key="5">
    <source>
        <dbReference type="ARBA" id="ARBA00022805"/>
    </source>
</evidence>
<keyword evidence="5" id="KW-0934">Plastid</keyword>
<feature type="compositionally biased region" description="Acidic residues" evidence="8">
    <location>
        <begin position="36"/>
        <end position="45"/>
    </location>
</feature>
<reference evidence="10 12" key="1">
    <citation type="journal article" date="2008" name="Science">
        <title>The Physcomitrella genome reveals evolutionary insights into the conquest of land by plants.</title>
        <authorList>
            <person name="Rensing S."/>
            <person name="Lang D."/>
            <person name="Zimmer A."/>
            <person name="Terry A."/>
            <person name="Salamov A."/>
            <person name="Shapiro H."/>
            <person name="Nishiyama T."/>
            <person name="Perroud P.-F."/>
            <person name="Lindquist E."/>
            <person name="Kamisugi Y."/>
            <person name="Tanahashi T."/>
            <person name="Sakakibara K."/>
            <person name="Fujita T."/>
            <person name="Oishi K."/>
            <person name="Shin-I T."/>
            <person name="Kuroki Y."/>
            <person name="Toyoda A."/>
            <person name="Suzuki Y."/>
            <person name="Hashimoto A."/>
            <person name="Yamaguchi K."/>
            <person name="Sugano A."/>
            <person name="Kohara Y."/>
            <person name="Fujiyama A."/>
            <person name="Anterola A."/>
            <person name="Aoki S."/>
            <person name="Ashton N."/>
            <person name="Barbazuk W.B."/>
            <person name="Barker E."/>
            <person name="Bennetzen J."/>
            <person name="Bezanilla M."/>
            <person name="Blankenship R."/>
            <person name="Cho S.H."/>
            <person name="Dutcher S."/>
            <person name="Estelle M."/>
            <person name="Fawcett J.A."/>
            <person name="Gundlach H."/>
            <person name="Hanada K."/>
            <person name="Heyl A."/>
            <person name="Hicks K.A."/>
            <person name="Hugh J."/>
            <person name="Lohr M."/>
            <person name="Mayer K."/>
            <person name="Melkozernov A."/>
            <person name="Murata T."/>
            <person name="Nelson D."/>
            <person name="Pils B."/>
            <person name="Prigge M."/>
            <person name="Reiss B."/>
            <person name="Renner T."/>
            <person name="Rombauts S."/>
            <person name="Rushton P."/>
            <person name="Sanderfoot A."/>
            <person name="Schween G."/>
            <person name="Shiu S.-H."/>
            <person name="Stueber K."/>
            <person name="Theodoulou F.L."/>
            <person name="Tu H."/>
            <person name="Van de Peer Y."/>
            <person name="Verrier P.J."/>
            <person name="Waters E."/>
            <person name="Wood A."/>
            <person name="Yang L."/>
            <person name="Cove D."/>
            <person name="Cuming A."/>
            <person name="Hasebe M."/>
            <person name="Lucas S."/>
            <person name="Mishler D.B."/>
            <person name="Reski R."/>
            <person name="Grigoriev I."/>
            <person name="Quatrano R.S."/>
            <person name="Boore J.L."/>
        </authorList>
    </citation>
    <scope>NUCLEOTIDE SEQUENCE [LARGE SCALE GENOMIC DNA]</scope>
    <source>
        <strain evidence="11 12">cv. Gransden 2004</strain>
    </source>
</reference>
<keyword evidence="5" id="KW-1002">Plastid outer membrane</keyword>
<dbReference type="PANTHER" id="PTHR12815">
    <property type="entry name" value="SORTING AND ASSEMBLY MACHINERY SAMM50 PROTEIN FAMILY MEMBER"/>
    <property type="match status" value="1"/>
</dbReference>
<protein>
    <recommendedName>
        <fullName evidence="9">Bacterial surface antigen (D15) domain-containing protein</fullName>
    </recommendedName>
</protein>
<dbReference type="PANTHER" id="PTHR12815:SF18">
    <property type="entry name" value="SORTING AND ASSEMBLY MACHINERY COMPONENT 50 HOMOLOG"/>
    <property type="match status" value="1"/>
</dbReference>
<feature type="domain" description="Bacterial surface antigen (D15)" evidence="9">
    <location>
        <begin position="173"/>
        <end position="518"/>
    </location>
</feature>
<dbReference type="STRING" id="3218.A0A2K1IJ70"/>
<dbReference type="Gene3D" id="3.10.20.310">
    <property type="entry name" value="membrane protein fhac"/>
    <property type="match status" value="1"/>
</dbReference>
<dbReference type="AlphaFoldDB" id="A0A2K1IJ70"/>
<dbReference type="EnsemblPlants" id="Pp3c23_13400V3.1">
    <property type="protein sequence ID" value="Pp3c23_13400V3.1"/>
    <property type="gene ID" value="Pp3c23_13400"/>
</dbReference>
<dbReference type="OMA" id="KHPVARF"/>
<feature type="compositionally biased region" description="Acidic residues" evidence="8">
    <location>
        <begin position="9"/>
        <end position="26"/>
    </location>
</feature>
<evidence type="ECO:0000256" key="8">
    <source>
        <dbReference type="SAM" id="MobiDB-lite"/>
    </source>
</evidence>
<accession>A0A2K1IJ70</accession>
<organism evidence="10">
    <name type="scientific">Physcomitrium patens</name>
    <name type="common">Spreading-leaved earth moss</name>
    <name type="synonym">Physcomitrella patens</name>
    <dbReference type="NCBI Taxonomy" id="3218"/>
    <lineage>
        <taxon>Eukaryota</taxon>
        <taxon>Viridiplantae</taxon>
        <taxon>Streptophyta</taxon>
        <taxon>Embryophyta</taxon>
        <taxon>Bryophyta</taxon>
        <taxon>Bryophytina</taxon>
        <taxon>Bryopsida</taxon>
        <taxon>Funariidae</taxon>
        <taxon>Funariales</taxon>
        <taxon>Funariaceae</taxon>
        <taxon>Physcomitrium</taxon>
    </lineage>
</organism>
<dbReference type="FunCoup" id="A0A2K1IJ70">
    <property type="interactions" value="4728"/>
</dbReference>
<evidence type="ECO:0000313" key="11">
    <source>
        <dbReference type="EnsemblPlants" id="Pp3c23_13400V3.1"/>
    </source>
</evidence>
<keyword evidence="3" id="KW-1134">Transmembrane beta strand</keyword>
<dbReference type="PaxDb" id="3218-PP1S294_27V6.1"/>
<dbReference type="Gramene" id="Pp3c23_13400V3.2">
    <property type="protein sequence ID" value="Pp3c23_13400V3.2"/>
    <property type="gene ID" value="Pp3c23_13400"/>
</dbReference>
<feature type="region of interest" description="Disordered" evidence="8">
    <location>
        <begin position="1"/>
        <end position="45"/>
    </location>
</feature>
<dbReference type="Proteomes" id="UP000006727">
    <property type="component" value="Chromosome 23"/>
</dbReference>
<evidence type="ECO:0000313" key="12">
    <source>
        <dbReference type="Proteomes" id="UP000006727"/>
    </source>
</evidence>
<evidence type="ECO:0000256" key="3">
    <source>
        <dbReference type="ARBA" id="ARBA00022452"/>
    </source>
</evidence>
<sequence length="522" mass="58023">MDHLTGDGREEDDEETLREWDMEDRDDGAGQQRHEEEEEEEEVDDQTSVNLMNIMSEKLVKEPVKVRVHDIEIRGNVKTKDSVIEAQLKELREVDTMQELLQECVRANSRLRALGIFDKCVITLDAGPQELPGTANVILEVEEVKRLFSGDLGMFSKPETKAWTLEGTVKYKNLAGLAETLDATGCYGLDTTSELSAGVTYPRFKGLPASLATRLTLLTQDWQRYSSYRERLTGFSVGLVGDNQHDISYNLTWRDLKDPSRSASKSVRRQLGHSLLSAVKYTYRRDTRDSVFRPRRGIAFISTTQIAGLGPDAKLLRFARQEVELRLAIPLGLANAALNLGVAGGIILPWGPGYKTKATPIGDRFYVGGHSSLLGELKGPSALLGFRTRGVGPNELRRTTASQTDKVDSEVETSLKRDTLGGDLAVSGFADISFDLPMQFLKSYGIHAHTFACAGNLVPLTGNNTTQWSLRNFLSGFRVSSGAGIVIPTKLFRLEVNYCYLLRYQENDRIKRGVQISLNSPQ</sequence>
<evidence type="ECO:0000256" key="1">
    <source>
        <dbReference type="ARBA" id="ARBA00004374"/>
    </source>
</evidence>
<reference evidence="11" key="3">
    <citation type="submission" date="2020-12" db="UniProtKB">
        <authorList>
            <consortium name="EnsemblPlants"/>
        </authorList>
    </citation>
    <scope>IDENTIFICATION</scope>
</reference>
<dbReference type="InterPro" id="IPR000184">
    <property type="entry name" value="Bac_surfAg_D15"/>
</dbReference>